<name>A0AA88L070_ARTSF</name>
<dbReference type="EMBL" id="JAVRJZ010000016">
    <property type="protein sequence ID" value="KAK2711494.1"/>
    <property type="molecule type" value="Genomic_DNA"/>
</dbReference>
<dbReference type="AlphaFoldDB" id="A0AA88L070"/>
<accession>A0AA88L070</accession>
<dbReference type="EMBL" id="JAVRJZ010000016">
    <property type="protein sequence ID" value="KAK2711492.1"/>
    <property type="molecule type" value="Genomic_DNA"/>
</dbReference>
<organism evidence="1 2">
    <name type="scientific">Artemia franciscana</name>
    <name type="common">Brine shrimp</name>
    <name type="synonym">Artemia sanfranciscana</name>
    <dbReference type="NCBI Taxonomy" id="6661"/>
    <lineage>
        <taxon>Eukaryota</taxon>
        <taxon>Metazoa</taxon>
        <taxon>Ecdysozoa</taxon>
        <taxon>Arthropoda</taxon>
        <taxon>Crustacea</taxon>
        <taxon>Branchiopoda</taxon>
        <taxon>Anostraca</taxon>
        <taxon>Artemiidae</taxon>
        <taxon>Artemia</taxon>
    </lineage>
</organism>
<evidence type="ECO:0000313" key="2">
    <source>
        <dbReference type="Proteomes" id="UP001187531"/>
    </source>
</evidence>
<evidence type="ECO:0000313" key="1">
    <source>
        <dbReference type="EMBL" id="KAK2711492.1"/>
    </source>
</evidence>
<keyword evidence="2" id="KW-1185">Reference proteome</keyword>
<proteinExistence type="predicted"/>
<sequence>MLGVNHLAPIALPGTQPARPGKFDIPIASLFPLSPVESMNGAENQLLALHPKPVNFIGAAPAPVPIPVAAMHLPIFFVKISSNIPASAEATIYLPRLAAHCRYHKCLRGEKEAYKNQVLPRIRVINH</sequence>
<gene>
    <name evidence="1" type="ORF">QYM36_012602</name>
</gene>
<dbReference type="EMBL" id="JAVRJZ010000016">
    <property type="protein sequence ID" value="KAK2711493.1"/>
    <property type="molecule type" value="Genomic_DNA"/>
</dbReference>
<comment type="caution">
    <text evidence="1">The sequence shown here is derived from an EMBL/GenBank/DDBJ whole genome shotgun (WGS) entry which is preliminary data.</text>
</comment>
<protein>
    <submittedName>
        <fullName evidence="1">Uncharacterized protein</fullName>
    </submittedName>
</protein>
<reference evidence="1" key="1">
    <citation type="submission" date="2023-07" db="EMBL/GenBank/DDBJ databases">
        <title>Chromosome-level genome assembly of Artemia franciscana.</title>
        <authorList>
            <person name="Jo E."/>
        </authorList>
    </citation>
    <scope>NUCLEOTIDE SEQUENCE</scope>
    <source>
        <tissue evidence="1">Whole body</tissue>
    </source>
</reference>
<dbReference type="Proteomes" id="UP001187531">
    <property type="component" value="Unassembled WGS sequence"/>
</dbReference>